<dbReference type="InterPro" id="IPR016020">
    <property type="entry name" value="Transl_init_fac_sub12_N_euk"/>
</dbReference>
<sequence length="233" mass="27580">MDRKAIVKEKLQGIESYNPGHIPMLEEHLSWQITNNEYDFEANLALLRLYQFNPERFNAECAKLVLLKAIVSMNHWDFTLCKYLVHLEHLGKEPLLHVVQLGFLLETCRFTEFWMKVKENPKLVSAIPGFRESVCKFIVQIISQTYQRISKILLMNFLDIQENELVQFCKKYQWSEIIDENNIQLILVNNHEENIKSVKIRERVNFDSITSMSEAFRPSKSDFFIKTTYNVNK</sequence>
<dbReference type="PANTHER" id="PTHR13022:SF0">
    <property type="entry name" value="EUKARYOTIC TRANSLATION INITIATION FACTOR 3 SUBUNIT K"/>
    <property type="match status" value="1"/>
</dbReference>
<dbReference type="GO" id="GO:0003723">
    <property type="term" value="F:RNA binding"/>
    <property type="evidence" value="ECO:0007669"/>
    <property type="project" value="UniProtKB-UniRule"/>
</dbReference>
<dbReference type="SUPFAM" id="SSF48371">
    <property type="entry name" value="ARM repeat"/>
    <property type="match status" value="1"/>
</dbReference>
<dbReference type="PANTHER" id="PTHR13022">
    <property type="entry name" value="EUKARYOTIC TRANSLATION INITIATION FACTOR 3 SUBUNIT 11"/>
    <property type="match status" value="1"/>
</dbReference>
<dbReference type="GO" id="GO:0016282">
    <property type="term" value="C:eukaryotic 43S preinitiation complex"/>
    <property type="evidence" value="ECO:0007669"/>
    <property type="project" value="UniProtKB-UniRule"/>
</dbReference>
<protein>
    <recommendedName>
        <fullName evidence="4">Eukaryotic translation initiation factor 3 subunit K</fullName>
        <shortName evidence="4">eIF3k</shortName>
    </recommendedName>
    <alternativeName>
        <fullName evidence="4">eIF-3 p25</fullName>
    </alternativeName>
</protein>
<comment type="subcellular location">
    <subcellularLocation>
        <location evidence="4">Cytoplasm</location>
    </subcellularLocation>
</comment>
<organism evidence="6 7">
    <name type="scientific">Schistosoma mekongi</name>
    <name type="common">Parasitic worm</name>
    <dbReference type="NCBI Taxonomy" id="38744"/>
    <lineage>
        <taxon>Eukaryota</taxon>
        <taxon>Metazoa</taxon>
        <taxon>Spiralia</taxon>
        <taxon>Lophotrochozoa</taxon>
        <taxon>Platyhelminthes</taxon>
        <taxon>Trematoda</taxon>
        <taxon>Digenea</taxon>
        <taxon>Strigeidida</taxon>
        <taxon>Schistosomatoidea</taxon>
        <taxon>Schistosomatidae</taxon>
        <taxon>Schistosoma</taxon>
    </lineage>
</organism>
<keyword evidence="1 4" id="KW-0963">Cytoplasm</keyword>
<dbReference type="GO" id="GO:0043022">
    <property type="term" value="F:ribosome binding"/>
    <property type="evidence" value="ECO:0007669"/>
    <property type="project" value="InterPro"/>
</dbReference>
<dbReference type="GO" id="GO:0006446">
    <property type="term" value="P:regulation of translational initiation"/>
    <property type="evidence" value="ECO:0007669"/>
    <property type="project" value="InterPro"/>
</dbReference>
<dbReference type="GO" id="GO:0005852">
    <property type="term" value="C:eukaryotic translation initiation factor 3 complex"/>
    <property type="evidence" value="ECO:0007669"/>
    <property type="project" value="UniProtKB-UniRule"/>
</dbReference>
<keyword evidence="2 4" id="KW-0396">Initiation factor</keyword>
<dbReference type="GO" id="GO:0033290">
    <property type="term" value="C:eukaryotic 48S preinitiation complex"/>
    <property type="evidence" value="ECO:0007669"/>
    <property type="project" value="UniProtKB-UniRule"/>
</dbReference>
<dbReference type="GO" id="GO:0001732">
    <property type="term" value="P:formation of cytoplasmic translation initiation complex"/>
    <property type="evidence" value="ECO:0007669"/>
    <property type="project" value="UniProtKB-UniRule"/>
</dbReference>
<evidence type="ECO:0000313" key="6">
    <source>
        <dbReference type="EMBL" id="KAK4473372.1"/>
    </source>
</evidence>
<dbReference type="PROSITE" id="PS50250">
    <property type="entry name" value="PCI"/>
    <property type="match status" value="1"/>
</dbReference>
<reference evidence="6" key="2">
    <citation type="journal article" date="2023" name="Infect Dis Poverty">
        <title>Chromosome-scale genome of the human blood fluke Schistosoma mekongi and its implications for public health.</title>
        <authorList>
            <person name="Zhou M."/>
            <person name="Xu L."/>
            <person name="Xu D."/>
            <person name="Chen W."/>
            <person name="Khan J."/>
            <person name="Hu Y."/>
            <person name="Huang H."/>
            <person name="Wei H."/>
            <person name="Zhang Y."/>
            <person name="Chusongsang P."/>
            <person name="Tanasarnprasert K."/>
            <person name="Hu X."/>
            <person name="Limpanont Y."/>
            <person name="Lv Z."/>
        </authorList>
    </citation>
    <scope>NUCLEOTIDE SEQUENCE</scope>
    <source>
        <strain evidence="6">LV_2022a</strain>
    </source>
</reference>
<dbReference type="InterPro" id="IPR009374">
    <property type="entry name" value="eIF3k"/>
</dbReference>
<dbReference type="AlphaFoldDB" id="A0AAE1ZGF9"/>
<accession>A0AAE1ZGF9</accession>
<evidence type="ECO:0000313" key="7">
    <source>
        <dbReference type="Proteomes" id="UP001292079"/>
    </source>
</evidence>
<comment type="similarity">
    <text evidence="4">Belongs to the eIF-3 subunit K family.</text>
</comment>
<keyword evidence="7" id="KW-1185">Reference proteome</keyword>
<comment type="function">
    <text evidence="4">Component of the eukaryotic translation initiation factor 3 (eIF-3) complex, which is involved in protein synthesis of a specialized repertoire of mRNAs and, together with other initiation factors, stimulates binding of mRNA and methionyl-tRNAi to the 40S ribosome. The eIF-3 complex specifically targets and initiates translation of a subset of mRNAs involved in cell proliferation.</text>
</comment>
<dbReference type="InterPro" id="IPR036388">
    <property type="entry name" value="WH-like_DNA-bd_sf"/>
</dbReference>
<dbReference type="SUPFAM" id="SSF46785">
    <property type="entry name" value="Winged helix' DNA-binding domain"/>
    <property type="match status" value="1"/>
</dbReference>
<dbReference type="Proteomes" id="UP001292079">
    <property type="component" value="Unassembled WGS sequence"/>
</dbReference>
<feature type="domain" description="PCI" evidence="5">
    <location>
        <begin position="38"/>
        <end position="203"/>
    </location>
</feature>
<dbReference type="InterPro" id="IPR016024">
    <property type="entry name" value="ARM-type_fold"/>
</dbReference>
<reference evidence="6" key="1">
    <citation type="submission" date="2022-04" db="EMBL/GenBank/DDBJ databases">
        <authorList>
            <person name="Xu L."/>
            <person name="Lv Z."/>
        </authorList>
    </citation>
    <scope>NUCLEOTIDE SEQUENCE</scope>
    <source>
        <strain evidence="6">LV_2022a</strain>
    </source>
</reference>
<name>A0AAE1ZGF9_SCHME</name>
<proteinExistence type="inferred from homology"/>
<keyword evidence="3 4" id="KW-0648">Protein biosynthesis</keyword>
<gene>
    <name evidence="6" type="ORF">MN116_004530</name>
</gene>
<dbReference type="Pfam" id="PF10075">
    <property type="entry name" value="CSN8_PSD8_EIF3K"/>
    <property type="match status" value="1"/>
</dbReference>
<dbReference type="Gene3D" id="1.10.10.10">
    <property type="entry name" value="Winged helix-like DNA-binding domain superfamily/Winged helix DNA-binding domain"/>
    <property type="match status" value="1"/>
</dbReference>
<dbReference type="InterPro" id="IPR036390">
    <property type="entry name" value="WH_DNA-bd_sf"/>
</dbReference>
<evidence type="ECO:0000256" key="3">
    <source>
        <dbReference type="ARBA" id="ARBA00022917"/>
    </source>
</evidence>
<comment type="subunit">
    <text evidence="4">Component of the eukaryotic translation initiation factor 3 (eIF-3) complex.</text>
</comment>
<dbReference type="EMBL" id="JALJAT010000002">
    <property type="protein sequence ID" value="KAK4473372.1"/>
    <property type="molecule type" value="Genomic_DNA"/>
</dbReference>
<dbReference type="HAMAP" id="MF_03010">
    <property type="entry name" value="eIF3k"/>
    <property type="match status" value="1"/>
</dbReference>
<comment type="caution">
    <text evidence="6">The sequence shown here is derived from an EMBL/GenBank/DDBJ whole genome shotgun (WGS) entry which is preliminary data.</text>
</comment>
<evidence type="ECO:0000256" key="1">
    <source>
        <dbReference type="ARBA" id="ARBA00022490"/>
    </source>
</evidence>
<evidence type="ECO:0000256" key="4">
    <source>
        <dbReference type="HAMAP-Rule" id="MF_03010"/>
    </source>
</evidence>
<evidence type="ECO:0000259" key="5">
    <source>
        <dbReference type="PROSITE" id="PS50250"/>
    </source>
</evidence>
<dbReference type="InterPro" id="IPR033464">
    <property type="entry name" value="CSN8_PSD8_EIF3K"/>
</dbReference>
<dbReference type="GO" id="GO:0003743">
    <property type="term" value="F:translation initiation factor activity"/>
    <property type="evidence" value="ECO:0007669"/>
    <property type="project" value="UniProtKB-UniRule"/>
</dbReference>
<dbReference type="InterPro" id="IPR000717">
    <property type="entry name" value="PCI_dom"/>
</dbReference>
<dbReference type="Gene3D" id="1.25.40.250">
    <property type="entry name" value="ARM repeat, domain 1"/>
    <property type="match status" value="1"/>
</dbReference>
<evidence type="ECO:0000256" key="2">
    <source>
        <dbReference type="ARBA" id="ARBA00022540"/>
    </source>
</evidence>